<feature type="domain" description="Methyl-accepting transducer" evidence="8">
    <location>
        <begin position="276"/>
        <end position="512"/>
    </location>
</feature>
<dbReference type="InterPro" id="IPR004089">
    <property type="entry name" value="MCPsignal_dom"/>
</dbReference>
<evidence type="ECO:0000259" key="9">
    <source>
        <dbReference type="PROSITE" id="PS50885"/>
    </source>
</evidence>
<organism evidence="10 11">
    <name type="scientific">Sporosarcina psychrophila</name>
    <name type="common">Bacillus psychrophilus</name>
    <dbReference type="NCBI Taxonomy" id="1476"/>
    <lineage>
        <taxon>Bacteria</taxon>
        <taxon>Bacillati</taxon>
        <taxon>Bacillota</taxon>
        <taxon>Bacilli</taxon>
        <taxon>Bacillales</taxon>
        <taxon>Caryophanaceae</taxon>
        <taxon>Sporosarcina</taxon>
    </lineage>
</organism>
<dbReference type="AlphaFoldDB" id="A0A921KEC2"/>
<dbReference type="InterPro" id="IPR024478">
    <property type="entry name" value="HlyB_4HB_MCP"/>
</dbReference>
<reference evidence="10" key="2">
    <citation type="submission" date="2021-09" db="EMBL/GenBank/DDBJ databases">
        <authorList>
            <person name="Gilroy R."/>
        </authorList>
    </citation>
    <scope>NUCLEOTIDE SEQUENCE</scope>
    <source>
        <strain evidence="10">CHK171-7178</strain>
    </source>
</reference>
<evidence type="ECO:0000256" key="5">
    <source>
        <dbReference type="ARBA" id="ARBA00029447"/>
    </source>
</evidence>
<dbReference type="PROSITE" id="PS50885">
    <property type="entry name" value="HAMP"/>
    <property type="match status" value="1"/>
</dbReference>
<feature type="domain" description="HAMP" evidence="9">
    <location>
        <begin position="204"/>
        <end position="257"/>
    </location>
</feature>
<accession>A0A921KEC2</accession>
<dbReference type="Gene3D" id="6.10.340.10">
    <property type="match status" value="1"/>
</dbReference>
<dbReference type="PANTHER" id="PTHR32089:SF112">
    <property type="entry name" value="LYSOZYME-LIKE PROTEIN-RELATED"/>
    <property type="match status" value="1"/>
</dbReference>
<dbReference type="Pfam" id="PF00672">
    <property type="entry name" value="HAMP"/>
    <property type="match status" value="1"/>
</dbReference>
<keyword evidence="7" id="KW-1133">Transmembrane helix</keyword>
<dbReference type="EMBL" id="DYWT01000244">
    <property type="protein sequence ID" value="HJF33132.1"/>
    <property type="molecule type" value="Genomic_DNA"/>
</dbReference>
<sequence length="562" mass="61219">MRITVGKKLWIGFTSILVILIVVGASGLWALTKLNDEYRYFIDDNIKSVLLFEQLLSNQNEVAKNIHGFIIYKEDSYLVHRDEVLASFKNKLKTVDKLIQTPSERDLLKAVKEASLSYQDISEIVIRDVKESKLVSAAKIAAEGEIYEDAVNENIGKLIEHQSNEQAQTEKELQSVLAWIQVLIASLIAIAVVVTIIIARLISRSIARPVETMTDALKKIASGNLAVEAVNIRNKDEIGEMAFAFNGMVEDLCETITNARQSAVQLAVHAEELSASSEESLAASEMVAEITVRNLIASEQQVSTVKGSTISMDEMVTGINRITKDNEVLLSSSEEVTRLVGDGAILMHDFTNQMTMIRTTIGQSAGIISEMATHSEHIRTVTSLITAIADRTNLLALNAAIEAARAGEHGKGFAVVAEEVRHLAEQSKQSAKDIGLMIDLMIQVVGSAVLSTEDNSKRVEDGLVATEKTGEVFHRIEYAANDMREKIGNVSVTIEQIRAMTDKVSSESGKIVAIAMQASVEAQSSSAATDEQLAATEEIASSAQTLAELAEKLQNDMGRFTV</sequence>
<comment type="caution">
    <text evidence="10">The sequence shown here is derived from an EMBL/GenBank/DDBJ whole genome shotgun (WGS) entry which is preliminary data.</text>
</comment>
<feature type="transmembrane region" description="Helical" evidence="7">
    <location>
        <begin position="176"/>
        <end position="199"/>
    </location>
</feature>
<feature type="transmembrane region" description="Helical" evidence="7">
    <location>
        <begin position="9"/>
        <end position="31"/>
    </location>
</feature>
<dbReference type="Gene3D" id="1.10.287.950">
    <property type="entry name" value="Methyl-accepting chemotaxis protein"/>
    <property type="match status" value="1"/>
</dbReference>
<dbReference type="Pfam" id="PF00015">
    <property type="entry name" value="MCPsignal"/>
    <property type="match status" value="1"/>
</dbReference>
<keyword evidence="2" id="KW-1003">Cell membrane</keyword>
<dbReference type="SMART" id="SM00283">
    <property type="entry name" value="MA"/>
    <property type="match status" value="1"/>
</dbReference>
<evidence type="ECO:0000256" key="4">
    <source>
        <dbReference type="ARBA" id="ARBA00023224"/>
    </source>
</evidence>
<evidence type="ECO:0000256" key="2">
    <source>
        <dbReference type="ARBA" id="ARBA00022475"/>
    </source>
</evidence>
<dbReference type="SUPFAM" id="SSF58104">
    <property type="entry name" value="Methyl-accepting chemotaxis protein (MCP) signaling domain"/>
    <property type="match status" value="1"/>
</dbReference>
<dbReference type="PANTHER" id="PTHR32089">
    <property type="entry name" value="METHYL-ACCEPTING CHEMOTAXIS PROTEIN MCPB"/>
    <property type="match status" value="1"/>
</dbReference>
<protein>
    <submittedName>
        <fullName evidence="10">Methyl-accepting chemotaxis protein</fullName>
    </submittedName>
</protein>
<proteinExistence type="inferred from homology"/>
<keyword evidence="4 6" id="KW-0807">Transducer</keyword>
<keyword evidence="3 7" id="KW-0472">Membrane</keyword>
<comment type="similarity">
    <text evidence="5">Belongs to the methyl-accepting chemotaxis (MCP) protein family.</text>
</comment>
<evidence type="ECO:0000256" key="3">
    <source>
        <dbReference type="ARBA" id="ARBA00023136"/>
    </source>
</evidence>
<evidence type="ECO:0000256" key="1">
    <source>
        <dbReference type="ARBA" id="ARBA00004236"/>
    </source>
</evidence>
<comment type="subcellular location">
    <subcellularLocation>
        <location evidence="1">Cell membrane</location>
    </subcellularLocation>
</comment>
<dbReference type="SMART" id="SM00304">
    <property type="entry name" value="HAMP"/>
    <property type="match status" value="1"/>
</dbReference>
<dbReference type="InterPro" id="IPR003660">
    <property type="entry name" value="HAMP_dom"/>
</dbReference>
<gene>
    <name evidence="10" type="ORF">K8V56_15335</name>
</gene>
<dbReference type="CDD" id="cd06225">
    <property type="entry name" value="HAMP"/>
    <property type="match status" value="1"/>
</dbReference>
<dbReference type="Proteomes" id="UP000698173">
    <property type="component" value="Unassembled WGS sequence"/>
</dbReference>
<evidence type="ECO:0000256" key="7">
    <source>
        <dbReference type="SAM" id="Phobius"/>
    </source>
</evidence>
<evidence type="ECO:0000259" key="8">
    <source>
        <dbReference type="PROSITE" id="PS50111"/>
    </source>
</evidence>
<evidence type="ECO:0000313" key="10">
    <source>
        <dbReference type="EMBL" id="HJF33132.1"/>
    </source>
</evidence>
<dbReference type="GO" id="GO:0007165">
    <property type="term" value="P:signal transduction"/>
    <property type="evidence" value="ECO:0007669"/>
    <property type="project" value="UniProtKB-KW"/>
</dbReference>
<evidence type="ECO:0000313" key="11">
    <source>
        <dbReference type="Proteomes" id="UP000698173"/>
    </source>
</evidence>
<dbReference type="GO" id="GO:0005886">
    <property type="term" value="C:plasma membrane"/>
    <property type="evidence" value="ECO:0007669"/>
    <property type="project" value="UniProtKB-SubCell"/>
</dbReference>
<evidence type="ECO:0000256" key="6">
    <source>
        <dbReference type="PROSITE-ProRule" id="PRU00284"/>
    </source>
</evidence>
<dbReference type="Pfam" id="PF12729">
    <property type="entry name" value="4HB_MCP_1"/>
    <property type="match status" value="1"/>
</dbReference>
<name>A0A921KEC2_SPOPS</name>
<dbReference type="PROSITE" id="PS50111">
    <property type="entry name" value="CHEMOTAXIS_TRANSDUC_2"/>
    <property type="match status" value="1"/>
</dbReference>
<reference evidence="10" key="1">
    <citation type="journal article" date="2021" name="PeerJ">
        <title>Extensive microbial diversity within the chicken gut microbiome revealed by metagenomics and culture.</title>
        <authorList>
            <person name="Gilroy R."/>
            <person name="Ravi A."/>
            <person name="Getino M."/>
            <person name="Pursley I."/>
            <person name="Horton D.L."/>
            <person name="Alikhan N.F."/>
            <person name="Baker D."/>
            <person name="Gharbi K."/>
            <person name="Hall N."/>
            <person name="Watson M."/>
            <person name="Adriaenssens E.M."/>
            <person name="Foster-Nyarko E."/>
            <person name="Jarju S."/>
            <person name="Secka A."/>
            <person name="Antonio M."/>
            <person name="Oren A."/>
            <person name="Chaudhuri R.R."/>
            <person name="La Ragione R."/>
            <person name="Hildebrand F."/>
            <person name="Pallen M.J."/>
        </authorList>
    </citation>
    <scope>NUCLEOTIDE SEQUENCE</scope>
    <source>
        <strain evidence="10">CHK171-7178</strain>
    </source>
</reference>
<keyword evidence="7" id="KW-0812">Transmembrane</keyword>